<dbReference type="GO" id="GO:0005737">
    <property type="term" value="C:cytoplasm"/>
    <property type="evidence" value="ECO:0007669"/>
    <property type="project" value="UniProtKB-SubCell"/>
</dbReference>
<dbReference type="PANTHER" id="PTHR34471">
    <property type="entry name" value="ARGININE REPRESSOR"/>
    <property type="match status" value="1"/>
</dbReference>
<accession>A0A7G7VHZ8</accession>
<dbReference type="InterPro" id="IPR001669">
    <property type="entry name" value="Arg_repress"/>
</dbReference>
<dbReference type="HAMAP" id="MF_00173">
    <property type="entry name" value="Arg_repressor"/>
    <property type="match status" value="1"/>
</dbReference>
<dbReference type="SUPFAM" id="SSF46785">
    <property type="entry name" value="Winged helix' DNA-binding domain"/>
    <property type="match status" value="1"/>
</dbReference>
<dbReference type="GO" id="GO:0003677">
    <property type="term" value="F:DNA binding"/>
    <property type="evidence" value="ECO:0007669"/>
    <property type="project" value="UniProtKB-KW"/>
</dbReference>
<evidence type="ECO:0000256" key="8">
    <source>
        <dbReference type="NCBIfam" id="TIGR01529"/>
    </source>
</evidence>
<comment type="function">
    <text evidence="7">Regulates arginine biosynthesis genes.</text>
</comment>
<evidence type="ECO:0000313" key="12">
    <source>
        <dbReference type="Proteomes" id="UP000515480"/>
    </source>
</evidence>
<keyword evidence="3 7" id="KW-0963">Cytoplasm</keyword>
<evidence type="ECO:0000256" key="1">
    <source>
        <dbReference type="ARBA" id="ARBA00004496"/>
    </source>
</evidence>
<dbReference type="Pfam" id="PF01316">
    <property type="entry name" value="Arg_repressor"/>
    <property type="match status" value="1"/>
</dbReference>
<keyword evidence="7" id="KW-0028">Amino-acid biosynthesis</keyword>
<gene>
    <name evidence="7 11" type="primary">argR</name>
    <name evidence="11" type="ORF">H1B31_07545</name>
</gene>
<keyword evidence="5 7" id="KW-0238">DNA-binding</keyword>
<evidence type="ECO:0000256" key="6">
    <source>
        <dbReference type="ARBA" id="ARBA00023163"/>
    </source>
</evidence>
<feature type="domain" description="Arginine repressor C-terminal" evidence="10">
    <location>
        <begin position="80"/>
        <end position="146"/>
    </location>
</feature>
<dbReference type="GO" id="GO:0051259">
    <property type="term" value="P:protein complex oligomerization"/>
    <property type="evidence" value="ECO:0007669"/>
    <property type="project" value="InterPro"/>
</dbReference>
<keyword evidence="7" id="KW-0678">Repressor</keyword>
<dbReference type="InterPro" id="IPR036388">
    <property type="entry name" value="WH-like_DNA-bd_sf"/>
</dbReference>
<keyword evidence="4 7" id="KW-0805">Transcription regulation</keyword>
<evidence type="ECO:0000256" key="3">
    <source>
        <dbReference type="ARBA" id="ARBA00022490"/>
    </source>
</evidence>
<name>A0A7G7VHZ8_9FIRM</name>
<evidence type="ECO:0000256" key="5">
    <source>
        <dbReference type="ARBA" id="ARBA00023125"/>
    </source>
</evidence>
<dbReference type="Proteomes" id="UP000515480">
    <property type="component" value="Chromosome"/>
</dbReference>
<dbReference type="InterPro" id="IPR036251">
    <property type="entry name" value="Arg_repress_C_sf"/>
</dbReference>
<comment type="similarity">
    <text evidence="2 7">Belongs to the ArgR family.</text>
</comment>
<evidence type="ECO:0000256" key="2">
    <source>
        <dbReference type="ARBA" id="ARBA00008316"/>
    </source>
</evidence>
<feature type="domain" description="Arginine repressor DNA-binding" evidence="9">
    <location>
        <begin position="2"/>
        <end position="66"/>
    </location>
</feature>
<comment type="pathway">
    <text evidence="7">Amino-acid biosynthesis; L-arginine biosynthesis [regulation].</text>
</comment>
<dbReference type="InterPro" id="IPR020900">
    <property type="entry name" value="Arg_repress_DNA-bd"/>
</dbReference>
<dbReference type="EMBL" id="CP060204">
    <property type="protein sequence ID" value="QNH53741.1"/>
    <property type="molecule type" value="Genomic_DNA"/>
</dbReference>
<dbReference type="KEGG" id="stim:H1B31_07545"/>
<reference evidence="11 12" key="1">
    <citation type="submission" date="2020-07" db="EMBL/GenBank/DDBJ databases">
        <title>Complete genome and description of Selenomonas timonensis sp. nov., a new bacterium isolated from a gingivitis subject.</title>
        <authorList>
            <person name="Antezack A."/>
        </authorList>
    </citation>
    <scope>NUCLEOTIDE SEQUENCE [LARGE SCALE GENOMIC DNA]</scope>
    <source>
        <strain evidence="11 12">Marseille-Q3039</strain>
    </source>
</reference>
<dbReference type="PRINTS" id="PR01467">
    <property type="entry name" value="ARGREPRESSOR"/>
</dbReference>
<protein>
    <recommendedName>
        <fullName evidence="7 8">Arginine repressor</fullName>
    </recommendedName>
</protein>
<keyword evidence="7" id="KW-0055">Arginine biosynthesis</keyword>
<dbReference type="GO" id="GO:0006526">
    <property type="term" value="P:L-arginine biosynthetic process"/>
    <property type="evidence" value="ECO:0007669"/>
    <property type="project" value="UniProtKB-UniPathway"/>
</dbReference>
<dbReference type="Pfam" id="PF02863">
    <property type="entry name" value="Arg_repressor_C"/>
    <property type="match status" value="1"/>
</dbReference>
<comment type="subcellular location">
    <subcellularLocation>
        <location evidence="1 7">Cytoplasm</location>
    </subcellularLocation>
</comment>
<keyword evidence="12" id="KW-1185">Reference proteome</keyword>
<dbReference type="InterPro" id="IPR036390">
    <property type="entry name" value="WH_DNA-bd_sf"/>
</dbReference>
<dbReference type="InterPro" id="IPR020899">
    <property type="entry name" value="Arg_repress_C"/>
</dbReference>
<dbReference type="SUPFAM" id="SSF55252">
    <property type="entry name" value="C-terminal domain of arginine repressor"/>
    <property type="match status" value="1"/>
</dbReference>
<evidence type="ECO:0000259" key="10">
    <source>
        <dbReference type="Pfam" id="PF02863"/>
    </source>
</evidence>
<evidence type="ECO:0000259" key="9">
    <source>
        <dbReference type="Pfam" id="PF01316"/>
    </source>
</evidence>
<proteinExistence type="inferred from homology"/>
<evidence type="ECO:0000256" key="4">
    <source>
        <dbReference type="ARBA" id="ARBA00023015"/>
    </source>
</evidence>
<dbReference type="NCBIfam" id="TIGR01529">
    <property type="entry name" value="argR_whole"/>
    <property type="match status" value="1"/>
</dbReference>
<dbReference type="AlphaFoldDB" id="A0A7G7VHZ8"/>
<dbReference type="RefSeq" id="WP_185979868.1">
    <property type="nucleotide sequence ID" value="NZ_CP060204.1"/>
</dbReference>
<dbReference type="GO" id="GO:0003700">
    <property type="term" value="F:DNA-binding transcription factor activity"/>
    <property type="evidence" value="ECO:0007669"/>
    <property type="project" value="UniProtKB-UniRule"/>
</dbReference>
<dbReference type="Gene3D" id="1.10.10.10">
    <property type="entry name" value="Winged helix-like DNA-binding domain superfamily/Winged helix DNA-binding domain"/>
    <property type="match status" value="1"/>
</dbReference>
<dbReference type="PANTHER" id="PTHR34471:SF1">
    <property type="entry name" value="ARGININE REPRESSOR"/>
    <property type="match status" value="1"/>
</dbReference>
<dbReference type="GO" id="GO:1900079">
    <property type="term" value="P:regulation of arginine biosynthetic process"/>
    <property type="evidence" value="ECO:0007669"/>
    <property type="project" value="UniProtKB-UniRule"/>
</dbReference>
<organism evidence="11 12">
    <name type="scientific">Selenomonas timonae</name>
    <dbReference type="NCBI Taxonomy" id="2754044"/>
    <lineage>
        <taxon>Bacteria</taxon>
        <taxon>Bacillati</taxon>
        <taxon>Bacillota</taxon>
        <taxon>Negativicutes</taxon>
        <taxon>Selenomonadales</taxon>
        <taxon>Selenomonadaceae</taxon>
        <taxon>Selenomonas</taxon>
    </lineage>
</organism>
<keyword evidence="6 7" id="KW-0804">Transcription</keyword>
<evidence type="ECO:0000313" key="11">
    <source>
        <dbReference type="EMBL" id="QNH53741.1"/>
    </source>
</evidence>
<sequence>MKSRRHDLIKKIIGEEIIETQEALAEALRARHMRVTQATISRDIKELFLIKVPAEGGRYRYAVSPHENVRFSEGRMKRLFKDNVIFSDFSENIVVVKTIPGAASTVGAALDASDWTEIIGTVAGDDSIFVLVKPREAAETIVERIREMIR</sequence>
<dbReference type="Gene3D" id="3.30.1360.40">
    <property type="match status" value="1"/>
</dbReference>
<dbReference type="GO" id="GO:0034618">
    <property type="term" value="F:arginine binding"/>
    <property type="evidence" value="ECO:0007669"/>
    <property type="project" value="InterPro"/>
</dbReference>
<evidence type="ECO:0000256" key="7">
    <source>
        <dbReference type="HAMAP-Rule" id="MF_00173"/>
    </source>
</evidence>
<dbReference type="UniPathway" id="UPA00068"/>